<dbReference type="SUPFAM" id="SSF49464">
    <property type="entry name" value="Carboxypeptidase regulatory domain-like"/>
    <property type="match status" value="1"/>
</dbReference>
<dbReference type="GO" id="GO:0015344">
    <property type="term" value="F:siderophore uptake transmembrane transporter activity"/>
    <property type="evidence" value="ECO:0007669"/>
    <property type="project" value="TreeGrafter"/>
</dbReference>
<dbReference type="Pfam" id="PF07715">
    <property type="entry name" value="Plug"/>
    <property type="match status" value="1"/>
</dbReference>
<dbReference type="SUPFAM" id="SSF56935">
    <property type="entry name" value="Porins"/>
    <property type="match status" value="1"/>
</dbReference>
<accession>A0A382JQX2</accession>
<evidence type="ECO:0000259" key="2">
    <source>
        <dbReference type="Pfam" id="PF07715"/>
    </source>
</evidence>
<dbReference type="Pfam" id="PF13715">
    <property type="entry name" value="CarbopepD_reg_2"/>
    <property type="match status" value="1"/>
</dbReference>
<organism evidence="3">
    <name type="scientific">marine metagenome</name>
    <dbReference type="NCBI Taxonomy" id="408172"/>
    <lineage>
        <taxon>unclassified sequences</taxon>
        <taxon>metagenomes</taxon>
        <taxon>ecological metagenomes</taxon>
    </lineage>
</organism>
<evidence type="ECO:0000313" key="3">
    <source>
        <dbReference type="EMBL" id="SVC14228.1"/>
    </source>
</evidence>
<dbReference type="InterPro" id="IPR012910">
    <property type="entry name" value="Plug_dom"/>
</dbReference>
<evidence type="ECO:0000256" key="1">
    <source>
        <dbReference type="ARBA" id="ARBA00022729"/>
    </source>
</evidence>
<dbReference type="GO" id="GO:0044718">
    <property type="term" value="P:siderophore transmembrane transport"/>
    <property type="evidence" value="ECO:0007669"/>
    <property type="project" value="TreeGrafter"/>
</dbReference>
<dbReference type="InterPro" id="IPR008969">
    <property type="entry name" value="CarboxyPept-like_regulatory"/>
</dbReference>
<dbReference type="Gene3D" id="2.60.40.1120">
    <property type="entry name" value="Carboxypeptidase-like, regulatory domain"/>
    <property type="match status" value="1"/>
</dbReference>
<sequence length="289" mass="30311">MNKRNLISLVATILMPMFLFGQEAVTEEKVSTSIGGVVSDESDNPIVGANVIVEGTDLGSAADADGYYSIELGAGSHTLTASAIGYESQSSDVSVKEGSAGITNFVLSVSAVEMSALEVLASRADERTPVAYTTVDKEEMEFRLGSQDVPMALNMTPSVYATQQGGGAGDARINVRGFNQRNVAVMINGVPQNDMENGWVYWSNWDGVADAAQSIQMQRGLSAVNLATPSIGGTMNIITDPASYEKGGKVKQEVGDGSFLKTTVNYNSGMIGDKLALSGTIVRKTGDGV</sequence>
<dbReference type="InterPro" id="IPR039426">
    <property type="entry name" value="TonB-dep_rcpt-like"/>
</dbReference>
<dbReference type="AlphaFoldDB" id="A0A382JQX2"/>
<dbReference type="PROSITE" id="PS52016">
    <property type="entry name" value="TONB_DEPENDENT_REC_3"/>
    <property type="match status" value="1"/>
</dbReference>
<feature type="domain" description="TonB-dependent receptor plug" evidence="2">
    <location>
        <begin position="126"/>
        <end position="234"/>
    </location>
</feature>
<feature type="non-terminal residue" evidence="3">
    <location>
        <position position="289"/>
    </location>
</feature>
<gene>
    <name evidence="3" type="ORF">METZ01_LOCUS267082</name>
</gene>
<dbReference type="PANTHER" id="PTHR30069:SF29">
    <property type="entry name" value="HEMOGLOBIN AND HEMOGLOBIN-HAPTOGLOBIN-BINDING PROTEIN 1-RELATED"/>
    <property type="match status" value="1"/>
</dbReference>
<dbReference type="Gene3D" id="2.170.130.10">
    <property type="entry name" value="TonB-dependent receptor, plug domain"/>
    <property type="match status" value="1"/>
</dbReference>
<reference evidence="3" key="1">
    <citation type="submission" date="2018-05" db="EMBL/GenBank/DDBJ databases">
        <authorList>
            <person name="Lanie J.A."/>
            <person name="Ng W.-L."/>
            <person name="Kazmierczak K.M."/>
            <person name="Andrzejewski T.M."/>
            <person name="Davidsen T.M."/>
            <person name="Wayne K.J."/>
            <person name="Tettelin H."/>
            <person name="Glass J.I."/>
            <person name="Rusch D."/>
            <person name="Podicherti R."/>
            <person name="Tsui H.-C.T."/>
            <person name="Winkler M.E."/>
        </authorList>
    </citation>
    <scope>NUCLEOTIDE SEQUENCE</scope>
</reference>
<dbReference type="GO" id="GO:0009279">
    <property type="term" value="C:cell outer membrane"/>
    <property type="evidence" value="ECO:0007669"/>
    <property type="project" value="TreeGrafter"/>
</dbReference>
<dbReference type="InterPro" id="IPR037066">
    <property type="entry name" value="Plug_dom_sf"/>
</dbReference>
<keyword evidence="1" id="KW-0732">Signal</keyword>
<name>A0A382JQX2_9ZZZZ</name>
<proteinExistence type="predicted"/>
<dbReference type="EMBL" id="UINC01075744">
    <property type="protein sequence ID" value="SVC14228.1"/>
    <property type="molecule type" value="Genomic_DNA"/>
</dbReference>
<protein>
    <recommendedName>
        <fullName evidence="2">TonB-dependent receptor plug domain-containing protein</fullName>
    </recommendedName>
</protein>
<dbReference type="PANTHER" id="PTHR30069">
    <property type="entry name" value="TONB-DEPENDENT OUTER MEMBRANE RECEPTOR"/>
    <property type="match status" value="1"/>
</dbReference>